<dbReference type="AlphaFoldDB" id="A0A4Y6UUG9"/>
<protein>
    <submittedName>
        <fullName evidence="2">Uncharacterized protein</fullName>
    </submittedName>
</protein>
<evidence type="ECO:0000313" key="2">
    <source>
        <dbReference type="EMBL" id="QDH20350.1"/>
    </source>
</evidence>
<keyword evidence="3" id="KW-1185">Reference proteome</keyword>
<evidence type="ECO:0000313" key="3">
    <source>
        <dbReference type="Proteomes" id="UP000316968"/>
    </source>
</evidence>
<dbReference type="Proteomes" id="UP000316968">
    <property type="component" value="Chromosome"/>
</dbReference>
<name>A0A4Y6UUG9_SACBS</name>
<proteinExistence type="predicted"/>
<sequence length="118" mass="13156">MSDYTPPVGNGQPNYLSNGWGNNNRTKETASKIDHIADKAHFGIEMLDHSLIGIDAIEKELVELSNASTPPSQAQLRALAHRLDAHQKQFQQGLGRIKEMMTDIDKATDTIQNNRTSW</sequence>
<gene>
    <name evidence="2" type="ORF">FFV09_05425</name>
</gene>
<accession>A0A4Y6UUG9</accession>
<dbReference type="EMBL" id="CP041217">
    <property type="protein sequence ID" value="QDH20350.1"/>
    <property type="molecule type" value="Genomic_DNA"/>
</dbReference>
<feature type="region of interest" description="Disordered" evidence="1">
    <location>
        <begin position="1"/>
        <end position="26"/>
    </location>
</feature>
<feature type="compositionally biased region" description="Polar residues" evidence="1">
    <location>
        <begin position="11"/>
        <end position="24"/>
    </location>
</feature>
<dbReference type="KEGG" id="saca:FFV09_05425"/>
<dbReference type="RefSeq" id="WP_141446785.1">
    <property type="nucleotide sequence ID" value="NZ_CP041217.1"/>
</dbReference>
<organism evidence="2 3">
    <name type="scientific">Saccharibacillus brassicae</name>
    <dbReference type="NCBI Taxonomy" id="2583377"/>
    <lineage>
        <taxon>Bacteria</taxon>
        <taxon>Bacillati</taxon>
        <taxon>Bacillota</taxon>
        <taxon>Bacilli</taxon>
        <taxon>Bacillales</taxon>
        <taxon>Paenibacillaceae</taxon>
        <taxon>Saccharibacillus</taxon>
    </lineage>
</organism>
<dbReference type="OrthoDB" id="2886577at2"/>
<evidence type="ECO:0000256" key="1">
    <source>
        <dbReference type="SAM" id="MobiDB-lite"/>
    </source>
</evidence>
<reference evidence="2 3" key="1">
    <citation type="submission" date="2019-06" db="EMBL/GenBank/DDBJ databases">
        <title>Saccharibacillus brassicae sp. nov., an endophytic bacterium isolated from Chinese cabbage seeds (Brassica pekinensis).</title>
        <authorList>
            <person name="Jiang L."/>
            <person name="Lee J."/>
            <person name="Kim S.W."/>
        </authorList>
    </citation>
    <scope>NUCLEOTIDE SEQUENCE [LARGE SCALE GENOMIC DNA]</scope>
    <source>
        <strain evidence="3">KCTC 43072 / ATSA2</strain>
    </source>
</reference>